<dbReference type="Gene3D" id="1.10.540.10">
    <property type="entry name" value="Acyl-CoA dehydrogenase/oxidase, N-terminal domain"/>
    <property type="match status" value="1"/>
</dbReference>
<feature type="domain" description="Acyl-CoA dehydrogenase/oxidase C-terminal" evidence="6">
    <location>
        <begin position="246"/>
        <end position="404"/>
    </location>
</feature>
<evidence type="ECO:0000256" key="4">
    <source>
        <dbReference type="ARBA" id="ARBA00022827"/>
    </source>
</evidence>
<dbReference type="Pfam" id="PF02770">
    <property type="entry name" value="Acyl-CoA_dh_M"/>
    <property type="match status" value="1"/>
</dbReference>
<dbReference type="PANTHER" id="PTHR43884:SF12">
    <property type="entry name" value="ISOVALERYL-COA DEHYDROGENASE, MITOCHONDRIAL-RELATED"/>
    <property type="match status" value="1"/>
</dbReference>
<dbReference type="InterPro" id="IPR006089">
    <property type="entry name" value="Acyl-CoA_DH_CS"/>
</dbReference>
<dbReference type="Gene3D" id="2.40.110.10">
    <property type="entry name" value="Butyryl-CoA Dehydrogenase, subunit A, domain 2"/>
    <property type="match status" value="1"/>
</dbReference>
<dbReference type="InterPro" id="IPR006091">
    <property type="entry name" value="Acyl-CoA_Oxase/DH_mid-dom"/>
</dbReference>
<dbReference type="PROSITE" id="PS00072">
    <property type="entry name" value="ACYL_COA_DH_1"/>
    <property type="match status" value="1"/>
</dbReference>
<keyword evidence="11" id="KW-1185">Reference proteome</keyword>
<dbReference type="SUPFAM" id="SSF56645">
    <property type="entry name" value="Acyl-CoA dehydrogenase NM domain-like"/>
    <property type="match status" value="1"/>
</dbReference>
<dbReference type="RefSeq" id="WP_380078877.1">
    <property type="nucleotide sequence ID" value="NZ_JBHRZF010000155.1"/>
</dbReference>
<proteinExistence type="inferred from homology"/>
<dbReference type="Gene3D" id="1.20.140.10">
    <property type="entry name" value="Butyryl-CoA Dehydrogenase, subunit A, domain 3"/>
    <property type="match status" value="2"/>
</dbReference>
<evidence type="ECO:0000313" key="10">
    <source>
        <dbReference type="EMBL" id="MFC3861709.1"/>
    </source>
</evidence>
<keyword evidence="3 5" id="KW-0285">Flavoprotein</keyword>
<dbReference type="Pfam" id="PF00441">
    <property type="entry name" value="Acyl-CoA_dh_1"/>
    <property type="match status" value="1"/>
</dbReference>
<dbReference type="Proteomes" id="UP001595748">
    <property type="component" value="Unassembled WGS sequence"/>
</dbReference>
<comment type="similarity">
    <text evidence="2 5">Belongs to the acyl-CoA dehydrogenase family.</text>
</comment>
<dbReference type="InterPro" id="IPR009100">
    <property type="entry name" value="AcylCoA_DH/oxidase_NM_dom_sf"/>
</dbReference>
<evidence type="ECO:0000256" key="3">
    <source>
        <dbReference type="ARBA" id="ARBA00022630"/>
    </source>
</evidence>
<dbReference type="PANTHER" id="PTHR43884">
    <property type="entry name" value="ACYL-COA DEHYDROGENASE"/>
    <property type="match status" value="1"/>
</dbReference>
<accession>A0ABV8A8B6</accession>
<organism evidence="10 11">
    <name type="scientific">Deinococcus antarcticus</name>
    <dbReference type="NCBI Taxonomy" id="1298767"/>
    <lineage>
        <taxon>Bacteria</taxon>
        <taxon>Thermotogati</taxon>
        <taxon>Deinococcota</taxon>
        <taxon>Deinococci</taxon>
        <taxon>Deinococcales</taxon>
        <taxon>Deinococcaceae</taxon>
        <taxon>Deinococcus</taxon>
    </lineage>
</organism>
<protein>
    <submittedName>
        <fullName evidence="10">Acyl-CoA dehydrogenase family protein</fullName>
    </submittedName>
</protein>
<reference evidence="11" key="1">
    <citation type="journal article" date="2019" name="Int. J. Syst. Evol. Microbiol.">
        <title>The Global Catalogue of Microorganisms (GCM) 10K type strain sequencing project: providing services to taxonomists for standard genome sequencing and annotation.</title>
        <authorList>
            <consortium name="The Broad Institute Genomics Platform"/>
            <consortium name="The Broad Institute Genome Sequencing Center for Infectious Disease"/>
            <person name="Wu L."/>
            <person name="Ma J."/>
        </authorList>
    </citation>
    <scope>NUCLEOTIDE SEQUENCE [LARGE SCALE GENOMIC DNA]</scope>
    <source>
        <strain evidence="11">CCTCC AB 2013263</strain>
    </source>
</reference>
<dbReference type="Pfam" id="PF21263">
    <property type="entry name" value="Acyl-CoA-dh_C"/>
    <property type="match status" value="1"/>
</dbReference>
<dbReference type="InterPro" id="IPR009075">
    <property type="entry name" value="AcylCo_DH/oxidase_C"/>
</dbReference>
<evidence type="ECO:0000259" key="8">
    <source>
        <dbReference type="Pfam" id="PF02771"/>
    </source>
</evidence>
<comment type="caution">
    <text evidence="10">The sequence shown here is derived from an EMBL/GenBank/DDBJ whole genome shotgun (WGS) entry which is preliminary data.</text>
</comment>
<evidence type="ECO:0000256" key="1">
    <source>
        <dbReference type="ARBA" id="ARBA00001974"/>
    </source>
</evidence>
<evidence type="ECO:0000256" key="5">
    <source>
        <dbReference type="RuleBase" id="RU362125"/>
    </source>
</evidence>
<comment type="cofactor">
    <cofactor evidence="1 5">
        <name>FAD</name>
        <dbReference type="ChEBI" id="CHEBI:57692"/>
    </cofactor>
</comment>
<dbReference type="InterPro" id="IPR049426">
    <property type="entry name" value="Acyl-CoA-dh-like_C"/>
</dbReference>
<name>A0ABV8A8B6_9DEIO</name>
<evidence type="ECO:0000259" key="6">
    <source>
        <dbReference type="Pfam" id="PF00441"/>
    </source>
</evidence>
<evidence type="ECO:0000259" key="7">
    <source>
        <dbReference type="Pfam" id="PF02770"/>
    </source>
</evidence>
<evidence type="ECO:0000259" key="9">
    <source>
        <dbReference type="Pfam" id="PF21263"/>
    </source>
</evidence>
<dbReference type="InterPro" id="IPR013786">
    <property type="entry name" value="AcylCoA_DH/ox_N"/>
</dbReference>
<dbReference type="EMBL" id="JBHRZF010000155">
    <property type="protein sequence ID" value="MFC3861709.1"/>
    <property type="molecule type" value="Genomic_DNA"/>
</dbReference>
<dbReference type="InterPro" id="IPR046373">
    <property type="entry name" value="Acyl-CoA_Oxase/DH_mid-dom_sf"/>
</dbReference>
<feature type="domain" description="Acyl-CoA oxidase/dehydrogenase middle" evidence="7">
    <location>
        <begin position="140"/>
        <end position="234"/>
    </location>
</feature>
<feature type="domain" description="Acyl-CoA dehydrogenase/oxidase N-terminal" evidence="8">
    <location>
        <begin position="27"/>
        <end position="136"/>
    </location>
</feature>
<evidence type="ECO:0000313" key="11">
    <source>
        <dbReference type="Proteomes" id="UP001595748"/>
    </source>
</evidence>
<dbReference type="InterPro" id="IPR037069">
    <property type="entry name" value="AcylCoA_DH/ox_N_sf"/>
</dbReference>
<dbReference type="Pfam" id="PF02771">
    <property type="entry name" value="Acyl-CoA_dh_N"/>
    <property type="match status" value="1"/>
</dbReference>
<dbReference type="PROSITE" id="PS00073">
    <property type="entry name" value="ACYL_COA_DH_2"/>
    <property type="match status" value="1"/>
</dbReference>
<evidence type="ECO:0000256" key="2">
    <source>
        <dbReference type="ARBA" id="ARBA00009347"/>
    </source>
</evidence>
<dbReference type="InterPro" id="IPR036250">
    <property type="entry name" value="AcylCo_DH-like_C"/>
</dbReference>
<gene>
    <name evidence="10" type="ORF">ACFOPQ_13155</name>
</gene>
<sequence>MTATATKHWLVETQPDISTPEDLGADVRQIAQVTQAFVDKEIYPRMEELEAKPDGLNRQLIGKAAELGLFLIEVAEEDDGLNLPKTASALVSEKFGGTGGFGVTFGGQGGIGLLPLVYFGTPEQRAKYLPRITSGEWIAAYALTEPGSGSDALSARSYAVHEGDHYVLNGSKMWITNGGIADIYTVFAQLRMPEGDKFSAFLVERTFPGFSVGNDEHKMGLHSSSTTALSFDNVYLPLENLLGQPGDGARIAFNILNTGRYKLGAACVGAAKDALKTSARYALERQQFGQPIASFGAIREKLATVAARIFAVESATYRVVGAIDAAVAAGTDKLTAIEQYAAEASILKVLGSELLDFAVDEGVQIHGGYGYSAEYDIERQYRDSRIQRIFEGTNEINRLIIPDRTLRALQGEQAGKDVANSGDWLNDTVQNLCRLSAALLTQANTQYGRKLRTEQPVVLRLADLLMLSFAASSAAARAGKSGGNTASAMARLYVYEAAEQCASIARELTGALQADEHMAALLAALTATRPPTFALREEVASHILAGGGYSI</sequence>
<keyword evidence="4 5" id="KW-0274">FAD</keyword>
<keyword evidence="5" id="KW-0560">Oxidoreductase</keyword>
<dbReference type="SUPFAM" id="SSF47203">
    <property type="entry name" value="Acyl-CoA dehydrogenase C-terminal domain-like"/>
    <property type="match status" value="2"/>
</dbReference>
<feature type="domain" description="Acyl-CoA dehydrogenase-like C-terminal" evidence="9">
    <location>
        <begin position="442"/>
        <end position="522"/>
    </location>
</feature>